<feature type="domain" description="UspA" evidence="2">
    <location>
        <begin position="151"/>
        <end position="277"/>
    </location>
</feature>
<dbReference type="KEGG" id="aev:EI546_02290"/>
<evidence type="ECO:0000259" key="2">
    <source>
        <dbReference type="Pfam" id="PF00582"/>
    </source>
</evidence>
<dbReference type="RefSeq" id="WP_128249025.1">
    <property type="nucleotide sequence ID" value="NZ_CP034951.1"/>
</dbReference>
<dbReference type="Gene3D" id="3.40.50.620">
    <property type="entry name" value="HUPs"/>
    <property type="match status" value="2"/>
</dbReference>
<reference evidence="3 4" key="1">
    <citation type="submission" date="2019-01" db="EMBL/GenBank/DDBJ databases">
        <title>Complete genome sequencing of Aequorivita sp. H23M31.</title>
        <authorList>
            <person name="Bae J.-W."/>
        </authorList>
    </citation>
    <scope>NUCLEOTIDE SEQUENCE [LARGE SCALE GENOMIC DNA]</scope>
    <source>
        <strain evidence="3 4">H23M31</strain>
    </source>
</reference>
<dbReference type="AlphaFoldDB" id="A0A410G027"/>
<dbReference type="InterPro" id="IPR006016">
    <property type="entry name" value="UspA"/>
</dbReference>
<sequence>MKTIIVPIDFSNYSEYALNVAAILAKKHNAEILAIHMLELATVHAYGTETQADHMEKALFYTKLAEKKFNEFLQRDYLEGVSVTPIIRHFKVFSELGEVASDNQADLIVMGSRGASGMKEFFVGSNTEKVVRNSEIPVLVIKDKPVHWDLKKVVFAIDFSDDYTPSFLNATKLLDSIATEVQLLYVNLPGDGFKNTDEMEAGVENFLQQAEGNLNRLKDVHYISDKSAEKGILKYAHKVNADMIAIATHGRTGLARFFEGSISEDLTNKADFPILTFRLE</sequence>
<evidence type="ECO:0000313" key="4">
    <source>
        <dbReference type="Proteomes" id="UP000285517"/>
    </source>
</evidence>
<dbReference type="Proteomes" id="UP000285517">
    <property type="component" value="Chromosome"/>
</dbReference>
<protein>
    <submittedName>
        <fullName evidence="3">Universal stress protein</fullName>
    </submittedName>
</protein>
<organism evidence="3 4">
    <name type="scientific">Aequorivita ciconiae</name>
    <dbReference type="NCBI Taxonomy" id="2494375"/>
    <lineage>
        <taxon>Bacteria</taxon>
        <taxon>Pseudomonadati</taxon>
        <taxon>Bacteroidota</taxon>
        <taxon>Flavobacteriia</taxon>
        <taxon>Flavobacteriales</taxon>
        <taxon>Flavobacteriaceae</taxon>
        <taxon>Aequorivita</taxon>
    </lineage>
</organism>
<accession>A0A410G027</accession>
<gene>
    <name evidence="3" type="ORF">EI546_02290</name>
</gene>
<dbReference type="CDD" id="cd00293">
    <property type="entry name" value="USP-like"/>
    <property type="match status" value="2"/>
</dbReference>
<comment type="similarity">
    <text evidence="1">Belongs to the universal stress protein A family.</text>
</comment>
<dbReference type="EMBL" id="CP034951">
    <property type="protein sequence ID" value="QAA80628.1"/>
    <property type="molecule type" value="Genomic_DNA"/>
</dbReference>
<dbReference type="PRINTS" id="PR01438">
    <property type="entry name" value="UNVRSLSTRESS"/>
</dbReference>
<name>A0A410G027_9FLAO</name>
<feature type="domain" description="UspA" evidence="2">
    <location>
        <begin position="1"/>
        <end position="142"/>
    </location>
</feature>
<dbReference type="InterPro" id="IPR014729">
    <property type="entry name" value="Rossmann-like_a/b/a_fold"/>
</dbReference>
<dbReference type="PANTHER" id="PTHR46268">
    <property type="entry name" value="STRESS RESPONSE PROTEIN NHAX"/>
    <property type="match status" value="1"/>
</dbReference>
<dbReference type="SUPFAM" id="SSF52402">
    <property type="entry name" value="Adenine nucleotide alpha hydrolases-like"/>
    <property type="match status" value="2"/>
</dbReference>
<dbReference type="Pfam" id="PF00582">
    <property type="entry name" value="Usp"/>
    <property type="match status" value="2"/>
</dbReference>
<evidence type="ECO:0000256" key="1">
    <source>
        <dbReference type="ARBA" id="ARBA00008791"/>
    </source>
</evidence>
<evidence type="ECO:0000313" key="3">
    <source>
        <dbReference type="EMBL" id="QAA80628.1"/>
    </source>
</evidence>
<proteinExistence type="inferred from homology"/>
<dbReference type="InterPro" id="IPR006015">
    <property type="entry name" value="Universal_stress_UspA"/>
</dbReference>
<dbReference type="OrthoDB" id="9788959at2"/>
<keyword evidence="4" id="KW-1185">Reference proteome</keyword>
<dbReference type="PANTHER" id="PTHR46268:SF6">
    <property type="entry name" value="UNIVERSAL STRESS PROTEIN UP12"/>
    <property type="match status" value="1"/>
</dbReference>